<dbReference type="RefSeq" id="WP_346099516.1">
    <property type="nucleotide sequence ID" value="NZ_BAAABY010000054.1"/>
</dbReference>
<keyword evidence="3" id="KW-0012">Acyltransferase</keyword>
<dbReference type="InterPro" id="IPR014030">
    <property type="entry name" value="Ketoacyl_synth_N"/>
</dbReference>
<evidence type="ECO:0000256" key="1">
    <source>
        <dbReference type="ARBA" id="ARBA00008467"/>
    </source>
</evidence>
<protein>
    <submittedName>
        <fullName evidence="6">Ketosynthase chain-length factor</fullName>
    </submittedName>
</protein>
<dbReference type="Gene3D" id="3.40.47.10">
    <property type="match status" value="2"/>
</dbReference>
<evidence type="ECO:0000256" key="3">
    <source>
        <dbReference type="ARBA" id="ARBA00023315"/>
    </source>
</evidence>
<dbReference type="CDD" id="cd00832">
    <property type="entry name" value="CLF"/>
    <property type="match status" value="1"/>
</dbReference>
<dbReference type="Pfam" id="PF02801">
    <property type="entry name" value="Ketoacyl-synt_C"/>
    <property type="match status" value="1"/>
</dbReference>
<dbReference type="PANTHER" id="PTHR11712">
    <property type="entry name" value="POLYKETIDE SYNTHASE-RELATED"/>
    <property type="match status" value="1"/>
</dbReference>
<reference evidence="7" key="1">
    <citation type="journal article" date="2019" name="Int. J. Syst. Evol. Microbiol.">
        <title>The Global Catalogue of Microorganisms (GCM) 10K type strain sequencing project: providing services to taxonomists for standard genome sequencing and annotation.</title>
        <authorList>
            <consortium name="The Broad Institute Genomics Platform"/>
            <consortium name="The Broad Institute Genome Sequencing Center for Infectious Disease"/>
            <person name="Wu L."/>
            <person name="Ma J."/>
        </authorList>
    </citation>
    <scope>NUCLEOTIDE SEQUENCE [LARGE SCALE GENOMIC DNA]</scope>
    <source>
        <strain evidence="7">JCM 4805</strain>
    </source>
</reference>
<comment type="similarity">
    <text evidence="1 4">Belongs to the thiolase-like superfamily. Beta-ketoacyl-ACP synthases family.</text>
</comment>
<organism evidence="6 7">
    <name type="scientific">Streptomyces olivaceiscleroticus</name>
    <dbReference type="NCBI Taxonomy" id="68245"/>
    <lineage>
        <taxon>Bacteria</taxon>
        <taxon>Bacillati</taxon>
        <taxon>Actinomycetota</taxon>
        <taxon>Actinomycetes</taxon>
        <taxon>Kitasatosporales</taxon>
        <taxon>Streptomycetaceae</taxon>
        <taxon>Streptomyces</taxon>
    </lineage>
</organism>
<evidence type="ECO:0000313" key="7">
    <source>
        <dbReference type="Proteomes" id="UP001500909"/>
    </source>
</evidence>
<comment type="caution">
    <text evidence="6">The sequence shown here is derived from an EMBL/GenBank/DDBJ whole genome shotgun (WGS) entry which is preliminary data.</text>
</comment>
<feature type="domain" description="Ketosynthase family 3 (KS3)" evidence="5">
    <location>
        <begin position="18"/>
        <end position="418"/>
    </location>
</feature>
<dbReference type="EMBL" id="BAAABY010000054">
    <property type="protein sequence ID" value="GAA0494716.1"/>
    <property type="molecule type" value="Genomic_DNA"/>
</dbReference>
<evidence type="ECO:0000259" key="5">
    <source>
        <dbReference type="PROSITE" id="PS52004"/>
    </source>
</evidence>
<keyword evidence="2 4" id="KW-0808">Transferase</keyword>
<dbReference type="InterPro" id="IPR000794">
    <property type="entry name" value="Beta-ketoacyl_synthase"/>
</dbReference>
<name>A0ABP3L8V8_9ACTN</name>
<dbReference type="SUPFAM" id="SSF53901">
    <property type="entry name" value="Thiolase-like"/>
    <property type="match status" value="2"/>
</dbReference>
<dbReference type="InterPro" id="IPR016039">
    <property type="entry name" value="Thiolase-like"/>
</dbReference>
<keyword evidence="7" id="KW-1185">Reference proteome</keyword>
<evidence type="ECO:0000256" key="2">
    <source>
        <dbReference type="ARBA" id="ARBA00022679"/>
    </source>
</evidence>
<dbReference type="PANTHER" id="PTHR11712:SF322">
    <property type="entry name" value="POLYKETIDE BETA-KETOACYL SYNTHASE 2-RELATED"/>
    <property type="match status" value="1"/>
</dbReference>
<sequence>MTTAATAPVSARPATIAQRRAVVTGLGVTAPNGLGTAAYWAATLRGESGIAPITRFDATRYPVRLAGEVPAYQPGEHLPGRLVPQTDQMTRLALIGMDEALADAGLDLAAIPAEQRGIVTGNSAGGLEFSQRELEKLWSQGSQYVSAYLSFAWFYAANTGQISIRHGLHGPGGVLTGHAGGLDAIAHARRYVRDGVPFVVSGAVDSAMCPLGWVIELTTGRMSERGDPARAYLPFDADASGYLPGEGGAILLVEDAEAVVARGGASYGEILGYGTTFDPRPGSGRPPGLRRAVELALADAGIAPGNVDVVFADAAGVPQLDRAEAEVLGEVFGPRGVPVTAPKTMTGRLHSGGPALDVAAALLALRDGVLPPTVNVVAPAPECAIDLVLGEPRPLPTARTALVLARGDGLNSALVVGV</sequence>
<accession>A0ABP3L8V8</accession>
<dbReference type="InterPro" id="IPR014031">
    <property type="entry name" value="Ketoacyl_synth_C"/>
</dbReference>
<dbReference type="Pfam" id="PF00109">
    <property type="entry name" value="ketoacyl-synt"/>
    <property type="match status" value="1"/>
</dbReference>
<dbReference type="PROSITE" id="PS52004">
    <property type="entry name" value="KS3_2"/>
    <property type="match status" value="1"/>
</dbReference>
<gene>
    <name evidence="6" type="ORF">GCM10010361_70090</name>
</gene>
<evidence type="ECO:0000313" key="6">
    <source>
        <dbReference type="EMBL" id="GAA0494716.1"/>
    </source>
</evidence>
<dbReference type="InterPro" id="IPR020841">
    <property type="entry name" value="PKS_Beta-ketoAc_synthase_dom"/>
</dbReference>
<evidence type="ECO:0000256" key="4">
    <source>
        <dbReference type="RuleBase" id="RU003694"/>
    </source>
</evidence>
<proteinExistence type="inferred from homology"/>
<dbReference type="Proteomes" id="UP001500909">
    <property type="component" value="Unassembled WGS sequence"/>
</dbReference>